<keyword evidence="4 6" id="KW-0862">Zinc</keyword>
<feature type="binding site" evidence="6">
    <location>
        <position position="218"/>
    </location>
    <ligand>
        <name>Zn(2+)</name>
        <dbReference type="ChEBI" id="CHEBI:29105"/>
        <note>catalytic</note>
    </ligand>
</feature>
<evidence type="ECO:0000313" key="10">
    <source>
        <dbReference type="EMBL" id="CAH1785993.1"/>
    </source>
</evidence>
<evidence type="ECO:0000313" key="11">
    <source>
        <dbReference type="Proteomes" id="UP000749559"/>
    </source>
</evidence>
<dbReference type="Proteomes" id="UP000749559">
    <property type="component" value="Unassembled WGS sequence"/>
</dbReference>
<dbReference type="GO" id="GO:0004222">
    <property type="term" value="F:metalloendopeptidase activity"/>
    <property type="evidence" value="ECO:0007669"/>
    <property type="project" value="UniProtKB-UniRule"/>
</dbReference>
<keyword evidence="6" id="KW-1015">Disulfide bond</keyword>
<dbReference type="GO" id="GO:0006508">
    <property type="term" value="P:proteolysis"/>
    <property type="evidence" value="ECO:0007669"/>
    <property type="project" value="UniProtKB-KW"/>
</dbReference>
<gene>
    <name evidence="10" type="ORF">OFUS_LOCUS11969</name>
</gene>
<organism evidence="10 11">
    <name type="scientific">Owenia fusiformis</name>
    <name type="common">Polychaete worm</name>
    <dbReference type="NCBI Taxonomy" id="6347"/>
    <lineage>
        <taxon>Eukaryota</taxon>
        <taxon>Metazoa</taxon>
        <taxon>Spiralia</taxon>
        <taxon>Lophotrochozoa</taxon>
        <taxon>Annelida</taxon>
        <taxon>Polychaeta</taxon>
        <taxon>Sedentaria</taxon>
        <taxon>Canalipalpata</taxon>
        <taxon>Sabellida</taxon>
        <taxon>Oweniida</taxon>
        <taxon>Oweniidae</taxon>
        <taxon>Owenia</taxon>
    </lineage>
</organism>
<feature type="compositionally biased region" description="Acidic residues" evidence="8">
    <location>
        <begin position="46"/>
        <end position="65"/>
    </location>
</feature>
<comment type="cofactor">
    <cofactor evidence="6 7">
        <name>Zn(2+)</name>
        <dbReference type="ChEBI" id="CHEBI:29105"/>
    </cofactor>
    <text evidence="6 7">Binds 1 zinc ion per subunit.</text>
</comment>
<feature type="signal peptide" evidence="7">
    <location>
        <begin position="1"/>
        <end position="19"/>
    </location>
</feature>
<comment type="caution">
    <text evidence="10">The sequence shown here is derived from an EMBL/GenBank/DDBJ whole genome shotgun (WGS) entry which is preliminary data.</text>
</comment>
<evidence type="ECO:0000256" key="5">
    <source>
        <dbReference type="ARBA" id="ARBA00023049"/>
    </source>
</evidence>
<dbReference type="Gene3D" id="3.40.390.10">
    <property type="entry name" value="Collagenase (Catalytic Domain)"/>
    <property type="match status" value="1"/>
</dbReference>
<dbReference type="PROSITE" id="PS51864">
    <property type="entry name" value="ASTACIN"/>
    <property type="match status" value="1"/>
</dbReference>
<dbReference type="InterPro" id="IPR024079">
    <property type="entry name" value="MetalloPept_cat_dom_sf"/>
</dbReference>
<proteinExistence type="predicted"/>
<dbReference type="EMBL" id="CAIIXF020000006">
    <property type="protein sequence ID" value="CAH1785993.1"/>
    <property type="molecule type" value="Genomic_DNA"/>
</dbReference>
<evidence type="ECO:0000256" key="6">
    <source>
        <dbReference type="PROSITE-ProRule" id="PRU01211"/>
    </source>
</evidence>
<dbReference type="Pfam" id="PF01400">
    <property type="entry name" value="Astacin"/>
    <property type="match status" value="1"/>
</dbReference>
<feature type="region of interest" description="Disordered" evidence="8">
    <location>
        <begin position="22"/>
        <end position="97"/>
    </location>
</feature>
<evidence type="ECO:0000256" key="2">
    <source>
        <dbReference type="ARBA" id="ARBA00022723"/>
    </source>
</evidence>
<evidence type="ECO:0000259" key="9">
    <source>
        <dbReference type="PROSITE" id="PS51864"/>
    </source>
</evidence>
<dbReference type="OrthoDB" id="291007at2759"/>
<dbReference type="AlphaFoldDB" id="A0A8S4NZB5"/>
<feature type="binding site" evidence="6">
    <location>
        <position position="208"/>
    </location>
    <ligand>
        <name>Zn(2+)</name>
        <dbReference type="ChEBI" id="CHEBI:29105"/>
        <note>catalytic</note>
    </ligand>
</feature>
<keyword evidence="2 6" id="KW-0479">Metal-binding</keyword>
<feature type="active site" evidence="6">
    <location>
        <position position="209"/>
    </location>
</feature>
<accession>A0A8S4NZB5</accession>
<evidence type="ECO:0000256" key="4">
    <source>
        <dbReference type="ARBA" id="ARBA00022833"/>
    </source>
</evidence>
<keyword evidence="3 6" id="KW-0378">Hydrolase</keyword>
<dbReference type="SMART" id="SM00235">
    <property type="entry name" value="ZnMc"/>
    <property type="match status" value="1"/>
</dbReference>
<keyword evidence="5 6" id="KW-0482">Metalloprotease</keyword>
<keyword evidence="11" id="KW-1185">Reference proteome</keyword>
<dbReference type="InterPro" id="IPR001506">
    <property type="entry name" value="Peptidase_M12A"/>
</dbReference>
<keyword evidence="1 6" id="KW-0645">Protease</keyword>
<name>A0A8S4NZB5_OWEFU</name>
<protein>
    <recommendedName>
        <fullName evidence="7">Metalloendopeptidase</fullName>
        <ecNumber evidence="7">3.4.24.-</ecNumber>
    </recommendedName>
</protein>
<dbReference type="EC" id="3.4.24.-" evidence="7"/>
<dbReference type="PANTHER" id="PTHR10127">
    <property type="entry name" value="DISCOIDIN, CUB, EGF, LAMININ , AND ZINC METALLOPROTEASE DOMAIN CONTAINING"/>
    <property type="match status" value="1"/>
</dbReference>
<dbReference type="InterPro" id="IPR006026">
    <property type="entry name" value="Peptidase_Metallo"/>
</dbReference>
<reference evidence="10" key="1">
    <citation type="submission" date="2022-03" db="EMBL/GenBank/DDBJ databases">
        <authorList>
            <person name="Martin C."/>
        </authorList>
    </citation>
    <scope>NUCLEOTIDE SEQUENCE</scope>
</reference>
<feature type="disulfide bond" evidence="6">
    <location>
        <begin position="177"/>
        <end position="199"/>
    </location>
</feature>
<evidence type="ECO:0000256" key="7">
    <source>
        <dbReference type="RuleBase" id="RU361183"/>
    </source>
</evidence>
<dbReference type="GO" id="GO:0008270">
    <property type="term" value="F:zinc ion binding"/>
    <property type="evidence" value="ECO:0007669"/>
    <property type="project" value="UniProtKB-UniRule"/>
</dbReference>
<feature type="chain" id="PRO_5035962696" description="Metalloendopeptidase" evidence="7">
    <location>
        <begin position="20"/>
        <end position="308"/>
    </location>
</feature>
<dbReference type="PANTHER" id="PTHR10127:SF780">
    <property type="entry name" value="METALLOENDOPEPTIDASE"/>
    <property type="match status" value="1"/>
</dbReference>
<dbReference type="SUPFAM" id="SSF55486">
    <property type="entry name" value="Metalloproteases ('zincins'), catalytic domain"/>
    <property type="match status" value="1"/>
</dbReference>
<feature type="compositionally biased region" description="Polar residues" evidence="8">
    <location>
        <begin position="23"/>
        <end position="40"/>
    </location>
</feature>
<evidence type="ECO:0000256" key="1">
    <source>
        <dbReference type="ARBA" id="ARBA00022670"/>
    </source>
</evidence>
<dbReference type="PRINTS" id="PR00480">
    <property type="entry name" value="ASTACIN"/>
</dbReference>
<feature type="compositionally biased region" description="Polar residues" evidence="8">
    <location>
        <begin position="73"/>
        <end position="84"/>
    </location>
</feature>
<evidence type="ECO:0000256" key="3">
    <source>
        <dbReference type="ARBA" id="ARBA00022801"/>
    </source>
</evidence>
<comment type="caution">
    <text evidence="6">Lacks conserved residue(s) required for the propagation of feature annotation.</text>
</comment>
<evidence type="ECO:0000256" key="8">
    <source>
        <dbReference type="SAM" id="MobiDB-lite"/>
    </source>
</evidence>
<keyword evidence="7" id="KW-0732">Signal</keyword>
<sequence length="308" mass="34447">MKVSHVVLVSCVVVLMAVAKPRGTSNEKSTNDDPTPNEIETQAGEDNLEDSGEDNDWSNGEDDADERGGGSSEYETTAEVNNGNPDEKPNGESNIVEGDIKLRDGTKKFKNAYKMNTWIKLWPNGEVIYTIGSFSAKGRAMINAAMAQITRQTDGCITFKPRTYERDYMDITQKSGCWSYIGMQYRFGAATVSLQEPACTYSNGTAIHEFVHALGFWHEHTRSDRDNYVSIDFNNIFENQRDNFVKQDTNNLADYDFNSIMHYSSYAFSKNGGITIRPKQAGVKIGQRAKLSALDVQEIKALYKCDTN</sequence>
<feature type="domain" description="Peptidase M12A" evidence="9">
    <location>
        <begin position="111"/>
        <end position="306"/>
    </location>
</feature>
<feature type="binding site" evidence="6">
    <location>
        <position position="212"/>
    </location>
    <ligand>
        <name>Zn(2+)</name>
        <dbReference type="ChEBI" id="CHEBI:29105"/>
        <note>catalytic</note>
    </ligand>
</feature>